<protein>
    <submittedName>
        <fullName evidence="4">tRNA (N6-threonylcarbamoyladenosine(37)-N6)-methyltransferase TrmO</fullName>
    </submittedName>
</protein>
<dbReference type="NCBIfam" id="TIGR00104">
    <property type="entry name" value="tRNA_TsaA"/>
    <property type="match status" value="1"/>
</dbReference>
<name>A0A9E9LEE8_9BURK</name>
<evidence type="ECO:0000256" key="1">
    <source>
        <dbReference type="ARBA" id="ARBA00022691"/>
    </source>
</evidence>
<keyword evidence="6" id="KW-1185">Reference proteome</keyword>
<dbReference type="PROSITE" id="PS51668">
    <property type="entry name" value="TSAA_2"/>
    <property type="match status" value="1"/>
</dbReference>
<dbReference type="Proteomes" id="UP001164794">
    <property type="component" value="Chromosome"/>
</dbReference>
<dbReference type="EMBL" id="CP098251">
    <property type="protein sequence ID" value="WAV91495.1"/>
    <property type="molecule type" value="Genomic_DNA"/>
</dbReference>
<reference evidence="5" key="1">
    <citation type="journal article" date="2022" name="Front. Microbiol.">
        <title>New perspectives on an old grouping: The genomic and phenotypic variability of Oxalobacter formigenes and the implications for calcium oxalate stone prevention.</title>
        <authorList>
            <person name="Chmiel J.A."/>
            <person name="Carr C."/>
            <person name="Stuivenberg G.A."/>
            <person name="Venema R."/>
            <person name="Chanyi R.M."/>
            <person name="Al K.F."/>
            <person name="Giguere D."/>
            <person name="Say H."/>
            <person name="Akouris P.P."/>
            <person name="Dominguez Romero S.A."/>
            <person name="Kwong A."/>
            <person name="Tai V."/>
            <person name="Koval S.F."/>
            <person name="Razvi H."/>
            <person name="Bjazevic J."/>
            <person name="Burton J.P."/>
        </authorList>
    </citation>
    <scope>NUCLEOTIDE SEQUENCE</scope>
    <source>
        <strain evidence="5">HOxNP-1</strain>
    </source>
</reference>
<dbReference type="PANTHER" id="PTHR12818:SF0">
    <property type="entry name" value="TRNA (ADENINE(37)-N6)-METHYLTRANSFERASE"/>
    <property type="match status" value="1"/>
</dbReference>
<dbReference type="InterPro" id="IPR040372">
    <property type="entry name" value="YaeB-like"/>
</dbReference>
<evidence type="ECO:0000256" key="2">
    <source>
        <dbReference type="ARBA" id="ARBA00033753"/>
    </source>
</evidence>
<gene>
    <name evidence="4" type="primary">tsaA</name>
    <name evidence="5" type="ORF">NB645_00535</name>
    <name evidence="4" type="ORF">NB646_01650</name>
</gene>
<dbReference type="PANTHER" id="PTHR12818">
    <property type="entry name" value="TRNA (ADENINE(37)-N6)-METHYLTRANSFERASE"/>
    <property type="match status" value="1"/>
</dbReference>
<sequence length="164" mass="18765">MNLSFSPVGIIHSEHYNAIETPAQPVFAQDCYGTVEVFPEFTEGLKDIEGFSHLYLIYHLHNAGKPKLIVKPFLQDMEHGIFATRTPLRPNAIGLSIVELLKVENNILHIRGVDILDKTPVLDIKPYAARFDHVYATRNGWLDDVDEKTAFIRGRRQYKPSRQH</sequence>
<dbReference type="InterPro" id="IPR023370">
    <property type="entry name" value="TrmO-like_N"/>
</dbReference>
<dbReference type="Gene3D" id="2.40.30.70">
    <property type="entry name" value="YaeB-like"/>
    <property type="match status" value="1"/>
</dbReference>
<accession>A0A9E9LEE8</accession>
<dbReference type="InterPro" id="IPR036414">
    <property type="entry name" value="YaeB_N_sf"/>
</dbReference>
<dbReference type="AlphaFoldDB" id="A0A9E9LEE8"/>
<keyword evidence="1" id="KW-0949">S-adenosyl-L-methionine</keyword>
<reference evidence="4" key="2">
    <citation type="journal article" date="2022" name="Front. Microbiol.">
        <title>New perspectives on an old grouping: The genomic and phenotypic variability of Oxalobacter formigenes and the implications for calcium oxalate stone prevention.</title>
        <authorList>
            <person name="Chmiel J.A."/>
            <person name="Carr C."/>
            <person name="Stuivenberg G.A."/>
            <person name="Venema R."/>
            <person name="Chanyi R.M."/>
            <person name="Al K.F."/>
            <person name="Giguere D."/>
            <person name="Say H."/>
            <person name="Akouris P.P."/>
            <person name="Dominguez Romero S.A."/>
            <person name="Kwong A."/>
            <person name="Tai V."/>
            <person name="Koval S.F."/>
            <person name="Razvi H."/>
            <person name="Bjazevic J."/>
            <person name="Burton J.P."/>
        </authorList>
    </citation>
    <scope>NUCLEOTIDE SEQUENCE</scope>
    <source>
        <strain evidence="4">OxK</strain>
    </source>
</reference>
<organism evidence="4">
    <name type="scientific">Oxalobacter aliiformigenes</name>
    <dbReference type="NCBI Taxonomy" id="2946593"/>
    <lineage>
        <taxon>Bacteria</taxon>
        <taxon>Pseudomonadati</taxon>
        <taxon>Pseudomonadota</taxon>
        <taxon>Betaproteobacteria</taxon>
        <taxon>Burkholderiales</taxon>
        <taxon>Oxalobacteraceae</taxon>
        <taxon>Oxalobacter</taxon>
    </lineage>
</organism>
<evidence type="ECO:0000313" key="5">
    <source>
        <dbReference type="EMBL" id="WAV97284.1"/>
    </source>
</evidence>
<dbReference type="EMBL" id="CP098248">
    <property type="protein sequence ID" value="WAV97284.1"/>
    <property type="molecule type" value="Genomic_DNA"/>
</dbReference>
<feature type="domain" description="TsaA-like" evidence="3">
    <location>
        <begin position="5"/>
        <end position="136"/>
    </location>
</feature>
<comment type="similarity">
    <text evidence="2">Belongs to the tRNA methyltransferase O family.</text>
</comment>
<dbReference type="Proteomes" id="UP001164819">
    <property type="component" value="Chromosome"/>
</dbReference>
<evidence type="ECO:0000313" key="6">
    <source>
        <dbReference type="Proteomes" id="UP001164794"/>
    </source>
</evidence>
<evidence type="ECO:0000259" key="3">
    <source>
        <dbReference type="PROSITE" id="PS51668"/>
    </source>
</evidence>
<dbReference type="RefSeq" id="WP_269264753.1">
    <property type="nucleotide sequence ID" value="NZ_CP098248.1"/>
</dbReference>
<evidence type="ECO:0000313" key="4">
    <source>
        <dbReference type="EMBL" id="WAV91495.1"/>
    </source>
</evidence>
<dbReference type="CDD" id="cd09281">
    <property type="entry name" value="UPF0066"/>
    <property type="match status" value="1"/>
</dbReference>
<proteinExistence type="inferred from homology"/>
<dbReference type="Pfam" id="PF01980">
    <property type="entry name" value="TrmO_N"/>
    <property type="match status" value="1"/>
</dbReference>
<dbReference type="InterPro" id="IPR036413">
    <property type="entry name" value="YaeB-like_sf"/>
</dbReference>
<dbReference type="SUPFAM" id="SSF118196">
    <property type="entry name" value="YaeB-like"/>
    <property type="match status" value="1"/>
</dbReference>